<accession>A0A7S4PJ41</accession>
<reference evidence="3" key="1">
    <citation type="submission" date="2021-01" db="EMBL/GenBank/DDBJ databases">
        <authorList>
            <person name="Corre E."/>
            <person name="Pelletier E."/>
            <person name="Niang G."/>
            <person name="Scheremetjew M."/>
            <person name="Finn R."/>
            <person name="Kale V."/>
            <person name="Holt S."/>
            <person name="Cochrane G."/>
            <person name="Meng A."/>
            <person name="Brown T."/>
            <person name="Cohen L."/>
        </authorList>
    </citation>
    <scope>NUCLEOTIDE SEQUENCE</scope>
    <source>
        <strain evidence="3">CCMP 2712</strain>
    </source>
</reference>
<dbReference type="Pfam" id="PF19745">
    <property type="entry name" value="FUT8_N_cat"/>
    <property type="match status" value="1"/>
</dbReference>
<protein>
    <recommendedName>
        <fullName evidence="2">Alpha-(1,6)-fucosyltransferase N- and catalytic domain-containing protein</fullName>
    </recommendedName>
</protein>
<feature type="signal peptide" evidence="1">
    <location>
        <begin position="1"/>
        <end position="28"/>
    </location>
</feature>
<evidence type="ECO:0000259" key="2">
    <source>
        <dbReference type="Pfam" id="PF19745"/>
    </source>
</evidence>
<dbReference type="GO" id="GO:0046921">
    <property type="term" value="F:alpha-(1-&gt;6)-fucosyltransferase activity"/>
    <property type="evidence" value="ECO:0007669"/>
    <property type="project" value="TreeGrafter"/>
</dbReference>
<dbReference type="Gene3D" id="3.40.50.11350">
    <property type="match status" value="1"/>
</dbReference>
<dbReference type="PANTHER" id="PTHR13132:SF29">
    <property type="entry name" value="ALPHA-(1,6)-FUCOSYLTRANSFERASE"/>
    <property type="match status" value="1"/>
</dbReference>
<dbReference type="EMBL" id="HBKN01047009">
    <property type="protein sequence ID" value="CAE2336814.1"/>
    <property type="molecule type" value="Transcribed_RNA"/>
</dbReference>
<feature type="chain" id="PRO_5030683219" description="Alpha-(1,6)-fucosyltransferase N- and catalytic domain-containing protein" evidence="1">
    <location>
        <begin position="29"/>
        <end position="611"/>
    </location>
</feature>
<keyword evidence="1" id="KW-0732">Signal</keyword>
<dbReference type="SUPFAM" id="SSF48452">
    <property type="entry name" value="TPR-like"/>
    <property type="match status" value="1"/>
</dbReference>
<proteinExistence type="predicted"/>
<dbReference type="GO" id="GO:0006487">
    <property type="term" value="P:protein N-linked glycosylation"/>
    <property type="evidence" value="ECO:0007669"/>
    <property type="project" value="TreeGrafter"/>
</dbReference>
<dbReference type="Gene3D" id="1.25.40.10">
    <property type="entry name" value="Tetratricopeptide repeat domain"/>
    <property type="match status" value="1"/>
</dbReference>
<dbReference type="InterPro" id="IPR045573">
    <property type="entry name" value="Fut8_N_cat"/>
</dbReference>
<organism evidence="3">
    <name type="scientific">Guillardia theta</name>
    <name type="common">Cryptophyte</name>
    <name type="synonym">Cryptomonas phi</name>
    <dbReference type="NCBI Taxonomy" id="55529"/>
    <lineage>
        <taxon>Eukaryota</taxon>
        <taxon>Cryptophyceae</taxon>
        <taxon>Pyrenomonadales</taxon>
        <taxon>Geminigeraceae</taxon>
        <taxon>Guillardia</taxon>
    </lineage>
</organism>
<dbReference type="AlphaFoldDB" id="A0A7S4PJ41"/>
<feature type="domain" description="Alpha-(1,6)-fucosyltransferase N- and catalytic" evidence="2">
    <location>
        <begin position="236"/>
        <end position="568"/>
    </location>
</feature>
<evidence type="ECO:0000313" key="3">
    <source>
        <dbReference type="EMBL" id="CAE2336814.1"/>
    </source>
</evidence>
<name>A0A7S4PJ41_GUITH</name>
<dbReference type="PANTHER" id="PTHR13132">
    <property type="entry name" value="ALPHA- 1,6 -FUCOSYLTRANSFERASE"/>
    <property type="match status" value="1"/>
</dbReference>
<gene>
    <name evidence="3" type="ORF">GTHE00462_LOCUS36670</name>
</gene>
<evidence type="ECO:0000256" key="1">
    <source>
        <dbReference type="SAM" id="SignalP"/>
    </source>
</evidence>
<dbReference type="InterPro" id="IPR011990">
    <property type="entry name" value="TPR-like_helical_dom_sf"/>
</dbReference>
<sequence>MIRSLALLRLPRTLLLLLLVVRVPGLKAPEDVNAKDTSETLEDWRAGEHVSAAIRHYGSRIRSSNASANDFHHLVSALRFAGRIEESANILKAGMETVPGFATLQNLLLLGSLLRLQDRQDEACEAFQHAILSHPREGKLYLQLAMTMGSSLLSHSSFPPPFSLSRHSLLSVARLCQTATRLSEWTEETRMQSLMLSVALLRTLHDSRAPPLLRRILRMDATAWHRYEQHVMATGEEDDARDEGRGEEELRAQRLLDSTWNDLQHPRDCSKKRKVLFKLEGNIFGLGAQLHLLTLVASYAWRSGRVLVTARNDSWWYAEEGCQRKSFECYFLPITNCSMSLRAERGNFPLLGEHEEEDEIVLATIKSESWLKQQQLHTFVPPSFRSLGLLWWRSQVLWRVSRLQPWVAQELMERRRRLTSRPSPHEEEELTLGVHVRHGDKVWEEAPHVSLASYLEAIRERLKQLRRGRRRGEGSWQGRREVVFLSTDSTKVVQEMRRMAPELDLRVFSEKRNQGVAFSLLVHTHAINVTRYALDALANLHTLADSTALVATFSSNFGRAALELQLSRYFEALRVCEEKEGGHEPDEVVRCAGPHRKSPPLSLDFTWYADP</sequence>